<sequence length="100" mass="11330">MPYQCPATQEDGTSFGSMRRSKGLHGVIRYRHLVFSLTDGFQYSNVHILSLELPCGSTSQIEDLPKQWSGISLWQQLPSHPAELAILAEVRKMDTFHVQE</sequence>
<name>A0A7C8YII8_OPUST</name>
<accession>A0A7C8YII8</accession>
<proteinExistence type="predicted"/>
<protein>
    <submittedName>
        <fullName evidence="1">Uncharacterized protein</fullName>
    </submittedName>
</protein>
<evidence type="ECO:0000313" key="1">
    <source>
        <dbReference type="EMBL" id="MBA4618995.1"/>
    </source>
</evidence>
<reference evidence="1" key="1">
    <citation type="journal article" date="2013" name="J. Plant Res.">
        <title>Effect of fungi and light on seed germination of three Opuntia species from semiarid lands of central Mexico.</title>
        <authorList>
            <person name="Delgado-Sanchez P."/>
            <person name="Jimenez-Bremont J.F."/>
            <person name="Guerrero-Gonzalez Mde L."/>
            <person name="Flores J."/>
        </authorList>
    </citation>
    <scope>NUCLEOTIDE SEQUENCE</scope>
    <source>
        <tissue evidence="1">Cladode</tissue>
    </source>
</reference>
<dbReference type="AlphaFoldDB" id="A0A7C8YII8"/>
<organism evidence="1">
    <name type="scientific">Opuntia streptacantha</name>
    <name type="common">Prickly pear cactus</name>
    <name type="synonym">Opuntia cardona</name>
    <dbReference type="NCBI Taxonomy" id="393608"/>
    <lineage>
        <taxon>Eukaryota</taxon>
        <taxon>Viridiplantae</taxon>
        <taxon>Streptophyta</taxon>
        <taxon>Embryophyta</taxon>
        <taxon>Tracheophyta</taxon>
        <taxon>Spermatophyta</taxon>
        <taxon>Magnoliopsida</taxon>
        <taxon>eudicotyledons</taxon>
        <taxon>Gunneridae</taxon>
        <taxon>Pentapetalae</taxon>
        <taxon>Caryophyllales</taxon>
        <taxon>Cactineae</taxon>
        <taxon>Cactaceae</taxon>
        <taxon>Opuntioideae</taxon>
        <taxon>Opuntia</taxon>
    </lineage>
</organism>
<dbReference type="EMBL" id="GISG01023180">
    <property type="protein sequence ID" value="MBA4618995.1"/>
    <property type="molecule type" value="Transcribed_RNA"/>
</dbReference>
<reference evidence="1" key="2">
    <citation type="submission" date="2020-07" db="EMBL/GenBank/DDBJ databases">
        <authorList>
            <person name="Vera ALvarez R."/>
            <person name="Arias-Moreno D.M."/>
            <person name="Jimenez-Jacinto V."/>
            <person name="Jimenez-Bremont J.F."/>
            <person name="Swaminathan K."/>
            <person name="Moose S.P."/>
            <person name="Guerrero-Gonzalez M.L."/>
            <person name="Marino-Ramirez L."/>
            <person name="Landsman D."/>
            <person name="Rodriguez-Kessler M."/>
            <person name="Delgado-Sanchez P."/>
        </authorList>
    </citation>
    <scope>NUCLEOTIDE SEQUENCE</scope>
    <source>
        <tissue evidence="1">Cladode</tissue>
    </source>
</reference>